<evidence type="ECO:0000256" key="1">
    <source>
        <dbReference type="SAM" id="MobiDB-lite"/>
    </source>
</evidence>
<evidence type="ECO:0000313" key="3">
    <source>
        <dbReference type="EMBL" id="KAL0485331.1"/>
    </source>
</evidence>
<dbReference type="AlphaFoldDB" id="A0AAW2YM09"/>
<feature type="region of interest" description="Disordered" evidence="1">
    <location>
        <begin position="1"/>
        <end position="25"/>
    </location>
</feature>
<accession>A0AAW2YM09</accession>
<reference evidence="2 4" key="1">
    <citation type="submission" date="2024-03" db="EMBL/GenBank/DDBJ databases">
        <title>The Acrasis kona genome and developmental transcriptomes reveal deep origins of eukaryotic multicellular pathways.</title>
        <authorList>
            <person name="Sheikh S."/>
            <person name="Fu C.-J."/>
            <person name="Brown M.W."/>
            <person name="Baldauf S.L."/>
        </authorList>
    </citation>
    <scope>NUCLEOTIDE SEQUENCE [LARGE SCALE GENOMIC DNA]</scope>
    <source>
        <strain evidence="2 4">ATCC MYA-3509</strain>
    </source>
</reference>
<evidence type="ECO:0000313" key="2">
    <source>
        <dbReference type="EMBL" id="KAL0477936.1"/>
    </source>
</evidence>
<name>A0AAW2YM09_9EUKA</name>
<sequence>MELINNREGEEKDRSHFMSLPKEENLDDNIEETEELVLTKHGKFSYSFKRLKEWADYDFQQVDYYSRGEWTVIDSDTKSANLHLECIEKTGGPQAFEVNLTKFSAKSPQFRYGTLHTSEAS</sequence>
<gene>
    <name evidence="3" type="ORF">AKO1_002912</name>
    <name evidence="2" type="ORF">AKO1_012343</name>
</gene>
<dbReference type="Proteomes" id="UP001431209">
    <property type="component" value="Unassembled WGS sequence"/>
</dbReference>
<proteinExistence type="predicted"/>
<organism evidence="2 4">
    <name type="scientific">Acrasis kona</name>
    <dbReference type="NCBI Taxonomy" id="1008807"/>
    <lineage>
        <taxon>Eukaryota</taxon>
        <taxon>Discoba</taxon>
        <taxon>Heterolobosea</taxon>
        <taxon>Tetramitia</taxon>
        <taxon>Eutetramitia</taxon>
        <taxon>Acrasidae</taxon>
        <taxon>Acrasis</taxon>
    </lineage>
</organism>
<keyword evidence="4" id="KW-1185">Reference proteome</keyword>
<protein>
    <submittedName>
        <fullName evidence="2">Uncharacterized protein</fullName>
    </submittedName>
</protein>
<evidence type="ECO:0000313" key="4">
    <source>
        <dbReference type="Proteomes" id="UP001431209"/>
    </source>
</evidence>
<comment type="caution">
    <text evidence="2">The sequence shown here is derived from an EMBL/GenBank/DDBJ whole genome shotgun (WGS) entry which is preliminary data.</text>
</comment>
<feature type="compositionally biased region" description="Basic and acidic residues" evidence="1">
    <location>
        <begin position="1"/>
        <end position="24"/>
    </location>
</feature>
<dbReference type="EMBL" id="JAOPGA020001125">
    <property type="protein sequence ID" value="KAL0485331.1"/>
    <property type="molecule type" value="Genomic_DNA"/>
</dbReference>
<dbReference type="EMBL" id="JAOPGA020000286">
    <property type="protein sequence ID" value="KAL0477936.1"/>
    <property type="molecule type" value="Genomic_DNA"/>
</dbReference>